<proteinExistence type="predicted"/>
<dbReference type="RefSeq" id="YP_010001517.1">
    <property type="nucleotide sequence ID" value="NC_053211.1"/>
</dbReference>
<dbReference type="EMBL" id="MK433264">
    <property type="protein sequence ID" value="QAY16799.1"/>
    <property type="molecule type" value="Genomic_DNA"/>
</dbReference>
<name>A0A411CSI0_9CAUD</name>
<gene>
    <name evidence="1" type="primary">55</name>
    <name evidence="1" type="ORF">SEA_TIAMOCELI_55</name>
</gene>
<evidence type="ECO:0000313" key="2">
    <source>
        <dbReference type="Proteomes" id="UP000289665"/>
    </source>
</evidence>
<sequence>MTDHIAAARETINPDPQRAQIHALIAIAEALQPVENIVEAREYWLAFHPAPNQPDGLSTRPQWSGPYTEREAADAFNEAKAQQERRGRFEVSHIPNAFVMPSDPGTKPEPVQVDGWPTVDDSRENAAQNALSRGITEAAGILGISHVKLSTRYDIASRVVAEIRASAR</sequence>
<reference evidence="1 2" key="1">
    <citation type="submission" date="2019-01" db="EMBL/GenBank/DDBJ databases">
        <authorList>
            <person name="Correa-Alfonzo M.C."/>
            <person name="Gonzalez-Espada L.V."/>
            <person name="Jaramillo-Canas A.J."/>
            <person name="Delgado-Cruz A.S."/>
            <person name="Delgado-Hernandez N.A."/>
            <person name="Diaz-Garcia L."/>
            <person name="Fernandez-Martinez M."/>
            <person name="Vazquez E."/>
            <person name="Rubin M.R."/>
            <person name="Garlena R.A."/>
            <person name="Russell D.A."/>
            <person name="Pope W.H."/>
            <person name="Jacobs-Sera D."/>
            <person name="Hatfull G.F."/>
        </authorList>
    </citation>
    <scope>NUCLEOTIDE SEQUENCE [LARGE SCALE GENOMIC DNA]</scope>
</reference>
<accession>A0A411CSI0</accession>
<dbReference type="Proteomes" id="UP000289665">
    <property type="component" value="Segment"/>
</dbReference>
<dbReference type="KEGG" id="vg:63026012"/>
<dbReference type="GeneID" id="63026012"/>
<keyword evidence="2" id="KW-1185">Reference proteome</keyword>
<evidence type="ECO:0000313" key="1">
    <source>
        <dbReference type="EMBL" id="QAY16799.1"/>
    </source>
</evidence>
<protein>
    <submittedName>
        <fullName evidence="1">Uncharacterized protein</fullName>
    </submittedName>
</protein>
<organism evidence="1 2">
    <name type="scientific">Gordonia phage Tiamoceli</name>
    <dbReference type="NCBI Taxonomy" id="2510508"/>
    <lineage>
        <taxon>Viruses</taxon>
        <taxon>Duplodnaviria</taxon>
        <taxon>Heunggongvirae</taxon>
        <taxon>Uroviricota</taxon>
        <taxon>Caudoviricetes</taxon>
        <taxon>Stackebrandtviridae</taxon>
        <taxon>Schenleyvirinae</taxon>
        <taxon>Dexdertvirus</taxon>
        <taxon>Dexdertvirus tiamoceli</taxon>
    </lineage>
</organism>